<evidence type="ECO:0000313" key="3">
    <source>
        <dbReference type="Proteomes" id="UP000562984"/>
    </source>
</evidence>
<dbReference type="RefSeq" id="WP_171197966.1">
    <property type="nucleotide sequence ID" value="NZ_JABEND010000001.1"/>
</dbReference>
<feature type="transmembrane region" description="Helical" evidence="1">
    <location>
        <begin position="52"/>
        <end position="71"/>
    </location>
</feature>
<evidence type="ECO:0000256" key="1">
    <source>
        <dbReference type="SAM" id="Phobius"/>
    </source>
</evidence>
<keyword evidence="3" id="KW-1185">Reference proteome</keyword>
<keyword evidence="1" id="KW-0812">Transmembrane</keyword>
<accession>A0A849A5A5</accession>
<keyword evidence="1" id="KW-1133">Transmembrane helix</keyword>
<protein>
    <submittedName>
        <fullName evidence="2">Uncharacterized protein</fullName>
    </submittedName>
</protein>
<gene>
    <name evidence="2" type="ORF">HKD39_00940</name>
</gene>
<dbReference type="AlphaFoldDB" id="A0A849A5A5"/>
<evidence type="ECO:0000313" key="2">
    <source>
        <dbReference type="EMBL" id="NNG34308.1"/>
    </source>
</evidence>
<comment type="caution">
    <text evidence="2">The sequence shown here is derived from an EMBL/GenBank/DDBJ whole genome shotgun (WGS) entry which is preliminary data.</text>
</comment>
<feature type="transmembrane region" description="Helical" evidence="1">
    <location>
        <begin position="28"/>
        <end position="46"/>
    </location>
</feature>
<keyword evidence="1" id="KW-0472">Membrane</keyword>
<dbReference type="Proteomes" id="UP000562984">
    <property type="component" value="Unassembled WGS sequence"/>
</dbReference>
<dbReference type="EMBL" id="JABEND010000001">
    <property type="protein sequence ID" value="NNG34308.1"/>
    <property type="molecule type" value="Genomic_DNA"/>
</dbReference>
<sequence length="85" mass="9052">MARTALDADRPATPAAPVSPWHHRVRSATLVLVGLGLVVSGVLGSLAHRGLLVLFVVGLALLLTVRIRAACDQLSTPPRRERQGR</sequence>
<name>A0A849A5A5_9ACTN</name>
<organism evidence="2 3">
    <name type="scientific">Nakamurella aerolata</name>
    <dbReference type="NCBI Taxonomy" id="1656892"/>
    <lineage>
        <taxon>Bacteria</taxon>
        <taxon>Bacillati</taxon>
        <taxon>Actinomycetota</taxon>
        <taxon>Actinomycetes</taxon>
        <taxon>Nakamurellales</taxon>
        <taxon>Nakamurellaceae</taxon>
        <taxon>Nakamurella</taxon>
    </lineage>
</organism>
<reference evidence="2 3" key="1">
    <citation type="submission" date="2020-05" db="EMBL/GenBank/DDBJ databases">
        <title>Nakamurella sp. DB0629 isolated from air conditioner.</title>
        <authorList>
            <person name="Kim D.H."/>
            <person name="Kim D.-U."/>
        </authorList>
    </citation>
    <scope>NUCLEOTIDE SEQUENCE [LARGE SCALE GENOMIC DNA]</scope>
    <source>
        <strain evidence="2 3">DB0629</strain>
    </source>
</reference>
<proteinExistence type="predicted"/>